<dbReference type="InterPro" id="IPR011034">
    <property type="entry name" value="Formyl_transferase-like_C_sf"/>
</dbReference>
<accession>A0ABS2W0Q2</accession>
<evidence type="ECO:0000256" key="3">
    <source>
        <dbReference type="ARBA" id="ARBA00022801"/>
    </source>
</evidence>
<evidence type="ECO:0000313" key="7">
    <source>
        <dbReference type="Proteomes" id="UP000788262"/>
    </source>
</evidence>
<keyword evidence="3" id="KW-0378">Hydrolase</keyword>
<dbReference type="Pfam" id="PF02245">
    <property type="entry name" value="Pur_DNA_glyco"/>
    <property type="match status" value="1"/>
</dbReference>
<keyword evidence="7" id="KW-1185">Reference proteome</keyword>
<dbReference type="SUPFAM" id="SSF50486">
    <property type="entry name" value="FMT C-terminal domain-like"/>
    <property type="match status" value="1"/>
</dbReference>
<dbReference type="InterPro" id="IPR036995">
    <property type="entry name" value="MPG_sf"/>
</dbReference>
<organism evidence="6 7">
    <name type="scientific">Streptomyces actuosus</name>
    <dbReference type="NCBI Taxonomy" id="1885"/>
    <lineage>
        <taxon>Bacteria</taxon>
        <taxon>Bacillati</taxon>
        <taxon>Actinomycetota</taxon>
        <taxon>Actinomycetes</taxon>
        <taxon>Kitasatosporales</taxon>
        <taxon>Streptomycetaceae</taxon>
        <taxon>Streptomyces</taxon>
    </lineage>
</organism>
<dbReference type="Gene3D" id="3.10.300.10">
    <property type="entry name" value="Methylpurine-DNA glycosylase (MPG)"/>
    <property type="match status" value="1"/>
</dbReference>
<sequence length="91" mass="9823">MIATHDRTPLAREFLDRPVLQAVPDLLSRLPVGTTPEGPMALRRTEVAAHDGLGDPGSHACRGRTPRNGVTIGPPGRVYVYFTYGMPSRSA</sequence>
<evidence type="ECO:0000256" key="2">
    <source>
        <dbReference type="ARBA" id="ARBA00022763"/>
    </source>
</evidence>
<reference evidence="6 7" key="1">
    <citation type="submission" date="2021-02" db="EMBL/GenBank/DDBJ databases">
        <title>Whole genome sequencing of Streptomyces actuosus VRA1.</title>
        <authorList>
            <person name="Sen G."/>
            <person name="Sen A."/>
        </authorList>
    </citation>
    <scope>NUCLEOTIDE SEQUENCE [LARGE SCALE GENOMIC DNA]</scope>
    <source>
        <strain evidence="6 7">VRA1</strain>
    </source>
</reference>
<name>A0ABS2W0Q2_STRAS</name>
<evidence type="ECO:0000313" key="6">
    <source>
        <dbReference type="EMBL" id="MBN0048976.1"/>
    </source>
</evidence>
<feature type="region of interest" description="Disordered" evidence="5">
    <location>
        <begin position="50"/>
        <end position="69"/>
    </location>
</feature>
<dbReference type="InterPro" id="IPR003180">
    <property type="entry name" value="MPG"/>
</dbReference>
<gene>
    <name evidence="6" type="ORF">JS756_33815</name>
</gene>
<evidence type="ECO:0000256" key="1">
    <source>
        <dbReference type="ARBA" id="ARBA00009232"/>
    </source>
</evidence>
<keyword evidence="2" id="KW-0227">DNA damage</keyword>
<proteinExistence type="inferred from homology"/>
<comment type="caution">
    <text evidence="6">The sequence shown here is derived from an EMBL/GenBank/DDBJ whole genome shotgun (WGS) entry which is preliminary data.</text>
</comment>
<comment type="similarity">
    <text evidence="1">Belongs to the DNA glycosylase MPG family.</text>
</comment>
<protein>
    <submittedName>
        <fullName evidence="6">DNA-3-methyladenine glycosylase</fullName>
    </submittedName>
</protein>
<evidence type="ECO:0000256" key="5">
    <source>
        <dbReference type="SAM" id="MobiDB-lite"/>
    </source>
</evidence>
<keyword evidence="4" id="KW-0234">DNA repair</keyword>
<dbReference type="EMBL" id="JAFFZS010000053">
    <property type="protein sequence ID" value="MBN0048976.1"/>
    <property type="molecule type" value="Genomic_DNA"/>
</dbReference>
<dbReference type="Proteomes" id="UP000788262">
    <property type="component" value="Unassembled WGS sequence"/>
</dbReference>
<evidence type="ECO:0000256" key="4">
    <source>
        <dbReference type="ARBA" id="ARBA00023204"/>
    </source>
</evidence>